<proteinExistence type="predicted"/>
<dbReference type="Proteomes" id="UP000799777">
    <property type="component" value="Unassembled WGS sequence"/>
</dbReference>
<dbReference type="GO" id="GO:0031124">
    <property type="term" value="P:mRNA 3'-end processing"/>
    <property type="evidence" value="ECO:0007669"/>
    <property type="project" value="UniProtKB-ARBA"/>
</dbReference>
<gene>
    <name evidence="9" type="ORF">EK21DRAFT_117230</name>
</gene>
<protein>
    <submittedName>
        <fullName evidence="9">Uncharacterized protein</fullName>
    </submittedName>
</protein>
<feature type="compositionally biased region" description="Low complexity" evidence="6">
    <location>
        <begin position="179"/>
        <end position="190"/>
    </location>
</feature>
<dbReference type="OrthoDB" id="79367at2759"/>
<dbReference type="FunFam" id="1.25.40.90:FF:000026">
    <property type="entry name" value="RNA binding protein Nrd1"/>
    <property type="match status" value="1"/>
</dbReference>
<dbReference type="InterPro" id="IPR008942">
    <property type="entry name" value="ENTH_VHS"/>
</dbReference>
<feature type="compositionally biased region" description="Polar residues" evidence="6">
    <location>
        <begin position="309"/>
        <end position="322"/>
    </location>
</feature>
<dbReference type="InterPro" id="IPR048892">
    <property type="entry name" value="Nrd1_Seb1_dom2"/>
</dbReference>
<comment type="caution">
    <text evidence="9">The sequence shown here is derived from an EMBL/GenBank/DDBJ whole genome shotgun (WGS) entry which is preliminary data.</text>
</comment>
<dbReference type="GO" id="GO:0010629">
    <property type="term" value="P:negative regulation of gene expression"/>
    <property type="evidence" value="ECO:0007669"/>
    <property type="project" value="UniProtKB-ARBA"/>
</dbReference>
<dbReference type="Gene3D" id="1.25.40.90">
    <property type="match status" value="1"/>
</dbReference>
<evidence type="ECO:0000256" key="5">
    <source>
        <dbReference type="PROSITE-ProRule" id="PRU00176"/>
    </source>
</evidence>
<feature type="region of interest" description="Disordered" evidence="6">
    <location>
        <begin position="309"/>
        <end position="425"/>
    </location>
</feature>
<dbReference type="GO" id="GO:0031126">
    <property type="term" value="P:sno(s)RNA 3'-end processing"/>
    <property type="evidence" value="ECO:0007669"/>
    <property type="project" value="UniProtKB-ARBA"/>
</dbReference>
<dbReference type="Pfam" id="PF04818">
    <property type="entry name" value="CID"/>
    <property type="match status" value="1"/>
</dbReference>
<sequence>MAALEELTTHLQSLSSLKPPGVTPTKVKAITQICVDNIQYDKVLVEKILLQYSNSPATHKLGVLYVVDSVIRQWVEKAKKAGQSVSKNAAPGTYASGVQLVRDTLPVVMSDLVKNAPENQKEKISKLLDIWERGQTFPLDMLNTMKQLLNGQPNNAKTAPAGSAKSNGVAQNYNTHSNQQPAALPAAAAPPAQQDPAALYAAFAGLGQQSAQTNAMPPVPPSLSFPQNMAPPPPPGFVPPPPPGSTGQPSLPPPPAGANDLTSQILQAMSTGLIPPEQAIQILNGLAAAQNGGLAMPPMQPPAILQAQTPVQPAAPSNSYPGASNGVERYDQNEGRYRDRSRSPDYQRRHSPSRKSPPNINRRESPTYGVYDPNAGPEGNANRFDRNDRGRGRGKQRGGRNDRNEYRQRSPPRRQPSPPRNVYGNSKYIEWDNSLPRDHIRVLSRTLFVGGAGGTEGEIRSIFSRFGQVQTCIVNLEKRHAFVKMLTRPDAVHAKEGMDNLQDPAAQSKARQTRWGVGFGPRDCSDYQTGISVIPISRLTDADRKWALTAEHGGTGGRPLESGMVIEEPDIEIGAGVSSKAISRRVPTDVPRGNARGGFNGGGNNRGNYGNGPKYHKQAPPKNDFRQISPRPEPHVAVPPAVPGFGFKLPGF</sequence>
<feature type="region of interest" description="Disordered" evidence="6">
    <location>
        <begin position="582"/>
        <end position="622"/>
    </location>
</feature>
<feature type="domain" description="CID" evidence="8">
    <location>
        <begin position="1"/>
        <end position="153"/>
    </location>
</feature>
<name>A0A9P4LFX8_9PLEO</name>
<feature type="compositionally biased region" description="Polar residues" evidence="6">
    <location>
        <begin position="164"/>
        <end position="178"/>
    </location>
</feature>
<evidence type="ECO:0000313" key="10">
    <source>
        <dbReference type="Proteomes" id="UP000799777"/>
    </source>
</evidence>
<reference evidence="9" key="1">
    <citation type="journal article" date="2020" name="Stud. Mycol.">
        <title>101 Dothideomycetes genomes: a test case for predicting lifestyles and emergence of pathogens.</title>
        <authorList>
            <person name="Haridas S."/>
            <person name="Albert R."/>
            <person name="Binder M."/>
            <person name="Bloem J."/>
            <person name="Labutti K."/>
            <person name="Salamov A."/>
            <person name="Andreopoulos B."/>
            <person name="Baker S."/>
            <person name="Barry K."/>
            <person name="Bills G."/>
            <person name="Bluhm B."/>
            <person name="Cannon C."/>
            <person name="Castanera R."/>
            <person name="Culley D."/>
            <person name="Daum C."/>
            <person name="Ezra D."/>
            <person name="Gonzalez J."/>
            <person name="Henrissat B."/>
            <person name="Kuo A."/>
            <person name="Liang C."/>
            <person name="Lipzen A."/>
            <person name="Lutzoni F."/>
            <person name="Magnuson J."/>
            <person name="Mondo S."/>
            <person name="Nolan M."/>
            <person name="Ohm R."/>
            <person name="Pangilinan J."/>
            <person name="Park H.-J."/>
            <person name="Ramirez L."/>
            <person name="Alfaro M."/>
            <person name="Sun H."/>
            <person name="Tritt A."/>
            <person name="Yoshinaga Y."/>
            <person name="Zwiers L.-H."/>
            <person name="Turgeon B."/>
            <person name="Goodwin S."/>
            <person name="Spatafora J."/>
            <person name="Crous P."/>
            <person name="Grigoriev I."/>
        </authorList>
    </citation>
    <scope>NUCLEOTIDE SEQUENCE</scope>
    <source>
        <strain evidence="9">CBS 110217</strain>
    </source>
</reference>
<dbReference type="InterPro" id="IPR006569">
    <property type="entry name" value="CID_dom"/>
</dbReference>
<accession>A0A9P4LFX8</accession>
<evidence type="ECO:0000313" key="9">
    <source>
        <dbReference type="EMBL" id="KAF2024976.1"/>
    </source>
</evidence>
<keyword evidence="4" id="KW-0539">Nucleus</keyword>
<dbReference type="Pfam" id="PF00076">
    <property type="entry name" value="RRM_1"/>
    <property type="match status" value="1"/>
</dbReference>
<feature type="domain" description="RRM" evidence="7">
    <location>
        <begin position="445"/>
        <end position="500"/>
    </location>
</feature>
<dbReference type="AlphaFoldDB" id="A0A9P4LFX8"/>
<comment type="subcellular location">
    <subcellularLocation>
        <location evidence="1">Nucleus</location>
    </subcellularLocation>
</comment>
<dbReference type="PROSITE" id="PS51391">
    <property type="entry name" value="CID"/>
    <property type="match status" value="1"/>
</dbReference>
<keyword evidence="10" id="KW-1185">Reference proteome</keyword>
<keyword evidence="2" id="KW-0597">Phosphoprotein</keyword>
<evidence type="ECO:0000256" key="2">
    <source>
        <dbReference type="ARBA" id="ARBA00022553"/>
    </source>
</evidence>
<dbReference type="CDD" id="cd16984">
    <property type="entry name" value="CID_Nrd1_like"/>
    <property type="match status" value="1"/>
</dbReference>
<dbReference type="InterPro" id="IPR000504">
    <property type="entry name" value="RRM_dom"/>
</dbReference>
<feature type="region of interest" description="Disordered" evidence="6">
    <location>
        <begin position="150"/>
        <end position="190"/>
    </location>
</feature>
<dbReference type="Gene3D" id="3.30.70.330">
    <property type="match status" value="1"/>
</dbReference>
<evidence type="ECO:0000259" key="7">
    <source>
        <dbReference type="PROSITE" id="PS50102"/>
    </source>
</evidence>
<evidence type="ECO:0000259" key="8">
    <source>
        <dbReference type="PROSITE" id="PS51391"/>
    </source>
</evidence>
<dbReference type="GO" id="GO:0005634">
    <property type="term" value="C:nucleus"/>
    <property type="evidence" value="ECO:0007669"/>
    <property type="project" value="UniProtKB-SubCell"/>
</dbReference>
<keyword evidence="3 5" id="KW-0694">RNA-binding</keyword>
<evidence type="ECO:0000256" key="6">
    <source>
        <dbReference type="SAM" id="MobiDB-lite"/>
    </source>
</evidence>
<evidence type="ECO:0000256" key="3">
    <source>
        <dbReference type="ARBA" id="ARBA00022884"/>
    </source>
</evidence>
<evidence type="ECO:0000256" key="1">
    <source>
        <dbReference type="ARBA" id="ARBA00004123"/>
    </source>
</evidence>
<dbReference type="Pfam" id="PF21380">
    <property type="entry name" value="Nrd1-Seb1_dom2"/>
    <property type="match status" value="1"/>
</dbReference>
<dbReference type="SUPFAM" id="SSF48464">
    <property type="entry name" value="ENTH/VHS domain"/>
    <property type="match status" value="1"/>
</dbReference>
<dbReference type="FunFam" id="3.30.70.330:FF:000397">
    <property type="entry name" value="RNA binding protein Nrd1"/>
    <property type="match status" value="1"/>
</dbReference>
<feature type="compositionally biased region" description="Basic and acidic residues" evidence="6">
    <location>
        <begin position="399"/>
        <end position="408"/>
    </location>
</feature>
<feature type="compositionally biased region" description="Pro residues" evidence="6">
    <location>
        <begin position="217"/>
        <end position="256"/>
    </location>
</feature>
<dbReference type="EMBL" id="ML978278">
    <property type="protein sequence ID" value="KAF2024976.1"/>
    <property type="molecule type" value="Genomic_DNA"/>
</dbReference>
<feature type="compositionally biased region" description="Basic and acidic residues" evidence="6">
    <location>
        <begin position="328"/>
        <end position="348"/>
    </location>
</feature>
<dbReference type="SUPFAM" id="SSF54928">
    <property type="entry name" value="RNA-binding domain, RBD"/>
    <property type="match status" value="1"/>
</dbReference>
<dbReference type="SMART" id="SM00582">
    <property type="entry name" value="RPR"/>
    <property type="match status" value="1"/>
</dbReference>
<feature type="compositionally biased region" description="Gly residues" evidence="6">
    <location>
        <begin position="595"/>
        <end position="605"/>
    </location>
</feature>
<dbReference type="PANTHER" id="PTHR48125">
    <property type="entry name" value="LP07818P1"/>
    <property type="match status" value="1"/>
</dbReference>
<organism evidence="9 10">
    <name type="scientific">Setomelanomma holmii</name>
    <dbReference type="NCBI Taxonomy" id="210430"/>
    <lineage>
        <taxon>Eukaryota</taxon>
        <taxon>Fungi</taxon>
        <taxon>Dikarya</taxon>
        <taxon>Ascomycota</taxon>
        <taxon>Pezizomycotina</taxon>
        <taxon>Dothideomycetes</taxon>
        <taxon>Pleosporomycetidae</taxon>
        <taxon>Pleosporales</taxon>
        <taxon>Pleosporineae</taxon>
        <taxon>Phaeosphaeriaceae</taxon>
        <taxon>Setomelanomma</taxon>
    </lineage>
</organism>
<dbReference type="GO" id="GO:0003723">
    <property type="term" value="F:RNA binding"/>
    <property type="evidence" value="ECO:0007669"/>
    <property type="project" value="UniProtKB-UniRule"/>
</dbReference>
<dbReference type="GO" id="GO:0032991">
    <property type="term" value="C:protein-containing complex"/>
    <property type="evidence" value="ECO:0007669"/>
    <property type="project" value="UniProtKB-ARBA"/>
</dbReference>
<dbReference type="PANTHER" id="PTHR48125:SF12">
    <property type="entry name" value="AT HOOK TRANSCRIPTION FACTOR FAMILY-RELATED"/>
    <property type="match status" value="1"/>
</dbReference>
<dbReference type="InterPro" id="IPR035979">
    <property type="entry name" value="RBD_domain_sf"/>
</dbReference>
<dbReference type="PROSITE" id="PS50102">
    <property type="entry name" value="RRM"/>
    <property type="match status" value="1"/>
</dbReference>
<evidence type="ECO:0000256" key="4">
    <source>
        <dbReference type="ARBA" id="ARBA00023242"/>
    </source>
</evidence>
<dbReference type="GO" id="GO:0006369">
    <property type="term" value="P:termination of RNA polymerase II transcription"/>
    <property type="evidence" value="ECO:0007669"/>
    <property type="project" value="UniProtKB-ARBA"/>
</dbReference>
<dbReference type="InterPro" id="IPR012677">
    <property type="entry name" value="Nucleotide-bd_a/b_plait_sf"/>
</dbReference>
<feature type="region of interest" description="Disordered" evidence="6">
    <location>
        <begin position="211"/>
        <end position="260"/>
    </location>
</feature>